<dbReference type="CDD" id="cd03801">
    <property type="entry name" value="GT4_PimA-like"/>
    <property type="match status" value="1"/>
</dbReference>
<evidence type="ECO:0000259" key="1">
    <source>
        <dbReference type="Pfam" id="PF00534"/>
    </source>
</evidence>
<organism evidence="2 3">
    <name type="scientific">Sorangium cellulosum</name>
    <name type="common">Polyangium cellulosum</name>
    <dbReference type="NCBI Taxonomy" id="56"/>
    <lineage>
        <taxon>Bacteria</taxon>
        <taxon>Pseudomonadati</taxon>
        <taxon>Myxococcota</taxon>
        <taxon>Polyangia</taxon>
        <taxon>Polyangiales</taxon>
        <taxon>Polyangiaceae</taxon>
        <taxon>Sorangium</taxon>
    </lineage>
</organism>
<reference evidence="2 3" key="1">
    <citation type="submission" date="2014-02" db="EMBL/GenBank/DDBJ databases">
        <title>The small core and large imbalanced accessory genome model reveals a collaborative survival strategy of Sorangium cellulosum strains in nature.</title>
        <authorList>
            <person name="Han K."/>
            <person name="Peng R."/>
            <person name="Blom J."/>
            <person name="Li Y.-Z."/>
        </authorList>
    </citation>
    <scope>NUCLEOTIDE SEQUENCE [LARGE SCALE GENOMIC DNA]</scope>
    <source>
        <strain evidence="2 3">So0011-07</strain>
    </source>
</reference>
<name>A0A150SBB7_SORCE</name>
<comment type="caution">
    <text evidence="2">The sequence shown here is derived from an EMBL/GenBank/DDBJ whole genome shotgun (WGS) entry which is preliminary data.</text>
</comment>
<dbReference type="EMBL" id="JEMB01001196">
    <property type="protein sequence ID" value="KYF89680.1"/>
    <property type="molecule type" value="Genomic_DNA"/>
</dbReference>
<accession>A0A150SBB7</accession>
<feature type="domain" description="Glycosyl transferase family 1" evidence="1">
    <location>
        <begin position="193"/>
        <end position="343"/>
    </location>
</feature>
<dbReference type="SUPFAM" id="SSF53756">
    <property type="entry name" value="UDP-Glycosyltransferase/glycogen phosphorylase"/>
    <property type="match status" value="1"/>
</dbReference>
<protein>
    <recommendedName>
        <fullName evidence="1">Glycosyl transferase family 1 domain-containing protein</fullName>
    </recommendedName>
</protein>
<dbReference type="Pfam" id="PF00534">
    <property type="entry name" value="Glycos_transf_1"/>
    <property type="match status" value="1"/>
</dbReference>
<proteinExistence type="predicted"/>
<sequence length="368" mass="41144">MADKKRILFVGSFNPPADGRIGGQYFACRSLIDSDLKDDFDFLLVDSTLDTIHVSSVFLRLHKVGLRVLRCVRELLLSDVDAVLLFSSSGLSFIEKGSVGLLGKLLGKKVVIFPRSGPIIDNVKRSRLYRSYLSTVLRSCDALICQSDYWRGFFLSMVPEGSGDKLVVIENWLPDACFSEGGQKAYPQVMDRPLRLLYFNRIEKRKGIYDFLEAMLLLERSGAWVEAKIYGDGSECENVKRFIAEHQLKNTEYMGWLSADKKEVISSFDLCLFTSHSEGFPNALLEVMALGVPVVSCRVGAVNDLIVSGRNGFLVDVESPGQIAQAVHAVLREPALLQEFSRRSVERVKQANRLDDAITKFRSLLSAL</sequence>
<dbReference type="AlphaFoldDB" id="A0A150SBB7"/>
<gene>
    <name evidence="2" type="ORF">BE17_29990</name>
</gene>
<dbReference type="PANTHER" id="PTHR12526">
    <property type="entry name" value="GLYCOSYLTRANSFERASE"/>
    <property type="match status" value="1"/>
</dbReference>
<evidence type="ECO:0000313" key="2">
    <source>
        <dbReference type="EMBL" id="KYF89680.1"/>
    </source>
</evidence>
<dbReference type="Proteomes" id="UP000075635">
    <property type="component" value="Unassembled WGS sequence"/>
</dbReference>
<dbReference type="InterPro" id="IPR001296">
    <property type="entry name" value="Glyco_trans_1"/>
</dbReference>
<evidence type="ECO:0000313" key="3">
    <source>
        <dbReference type="Proteomes" id="UP000075635"/>
    </source>
</evidence>
<dbReference type="Gene3D" id="3.40.50.2000">
    <property type="entry name" value="Glycogen Phosphorylase B"/>
    <property type="match status" value="1"/>
</dbReference>